<dbReference type="AlphaFoldDB" id="A0A8H2XBM9"/>
<keyword evidence="12" id="KW-0472">Membrane</keyword>
<evidence type="ECO:0008006" key="17">
    <source>
        <dbReference type="Google" id="ProtNLM"/>
    </source>
</evidence>
<evidence type="ECO:0000256" key="3">
    <source>
        <dbReference type="ARBA" id="ARBA00005179"/>
    </source>
</evidence>
<dbReference type="PRINTS" id="PR00463">
    <property type="entry name" value="EP450I"/>
</dbReference>
<comment type="cofactor">
    <cofactor evidence="1 13">
        <name>heme</name>
        <dbReference type="ChEBI" id="CHEBI:30413"/>
    </cofactor>
</comment>
<dbReference type="GO" id="GO:0005506">
    <property type="term" value="F:iron ion binding"/>
    <property type="evidence" value="ECO:0007669"/>
    <property type="project" value="InterPro"/>
</dbReference>
<dbReference type="InterPro" id="IPR050364">
    <property type="entry name" value="Cytochrome_P450_fung"/>
</dbReference>
<dbReference type="InterPro" id="IPR017972">
    <property type="entry name" value="Cyt_P450_CS"/>
</dbReference>
<evidence type="ECO:0000256" key="1">
    <source>
        <dbReference type="ARBA" id="ARBA00001971"/>
    </source>
</evidence>
<dbReference type="InterPro" id="IPR036396">
    <property type="entry name" value="Cyt_P450_sf"/>
</dbReference>
<dbReference type="Gene3D" id="1.10.630.10">
    <property type="entry name" value="Cytochrome P450"/>
    <property type="match status" value="1"/>
</dbReference>
<dbReference type="GO" id="GO:0020037">
    <property type="term" value="F:heme binding"/>
    <property type="evidence" value="ECO:0007669"/>
    <property type="project" value="InterPro"/>
</dbReference>
<dbReference type="OrthoDB" id="3356781at2759"/>
<accession>A0A8H2XBM9</accession>
<evidence type="ECO:0000256" key="6">
    <source>
        <dbReference type="ARBA" id="ARBA00022692"/>
    </source>
</evidence>
<organism evidence="15 16">
    <name type="scientific">Rhizoctonia solani</name>
    <dbReference type="NCBI Taxonomy" id="456999"/>
    <lineage>
        <taxon>Eukaryota</taxon>
        <taxon>Fungi</taxon>
        <taxon>Dikarya</taxon>
        <taxon>Basidiomycota</taxon>
        <taxon>Agaricomycotina</taxon>
        <taxon>Agaricomycetes</taxon>
        <taxon>Cantharellales</taxon>
        <taxon>Ceratobasidiaceae</taxon>
        <taxon>Rhizoctonia</taxon>
    </lineage>
</organism>
<keyword evidence="9 14" id="KW-0560">Oxidoreductase</keyword>
<evidence type="ECO:0000256" key="12">
    <source>
        <dbReference type="ARBA" id="ARBA00023136"/>
    </source>
</evidence>
<keyword evidence="6" id="KW-0812">Transmembrane</keyword>
<dbReference type="EMBL" id="CAJMWR010001188">
    <property type="protein sequence ID" value="CAE6418229.1"/>
    <property type="molecule type" value="Genomic_DNA"/>
</dbReference>
<comment type="similarity">
    <text evidence="4 14">Belongs to the cytochrome P450 family.</text>
</comment>
<evidence type="ECO:0000256" key="4">
    <source>
        <dbReference type="ARBA" id="ARBA00010617"/>
    </source>
</evidence>
<evidence type="ECO:0000256" key="5">
    <source>
        <dbReference type="ARBA" id="ARBA00022617"/>
    </source>
</evidence>
<keyword evidence="5 13" id="KW-0349">Heme</keyword>
<evidence type="ECO:0000256" key="8">
    <source>
        <dbReference type="ARBA" id="ARBA00022989"/>
    </source>
</evidence>
<keyword evidence="8" id="KW-1133">Transmembrane helix</keyword>
<dbReference type="Proteomes" id="UP000663840">
    <property type="component" value="Unassembled WGS sequence"/>
</dbReference>
<feature type="binding site" description="axial binding residue" evidence="13">
    <location>
        <position position="398"/>
    </location>
    <ligand>
        <name>heme</name>
        <dbReference type="ChEBI" id="CHEBI:30413"/>
    </ligand>
    <ligandPart>
        <name>Fe</name>
        <dbReference type="ChEBI" id="CHEBI:18248"/>
    </ligandPart>
</feature>
<dbReference type="Pfam" id="PF00067">
    <property type="entry name" value="p450"/>
    <property type="match status" value="1"/>
</dbReference>
<dbReference type="PROSITE" id="PS00086">
    <property type="entry name" value="CYTOCHROME_P450"/>
    <property type="match status" value="1"/>
</dbReference>
<name>A0A8H2XBM9_9AGAM</name>
<sequence length="469" mass="53197">MPTQNEQFGFRDISRKVKSDVISLSFLGKTIVVLNSMGAATDLLEKRSAIYSNRFAPQMIISPIGLDMHDLMTVMNPNDLWRKYRKALHSWLNKQGVVNFSESQELQARLLLQRFLASSRDTRSSDFLSAEFIRTMAATMLDSIYGYGREPADDFVNNAAIFVNRLALALQPSREYYFLVNFIPWLQYVPEWLPGTSWKKVARDWREHKERTFGGIYKWTKQRVVDEVDDYSIVASTLRETKAWGWDENMVDDFGKQLGMVLYMGGTDTSASALVTFVLAMILFPDTQAKAQQEIDSITGKNRLPTLKDRSGLPYVERLTSEVLRWQPVSPLGVPHVAAREDSYCGNRIPKDTIVFGNLWAMSRDERIYVDPDRFNPDRYLDDAVPVLPAFGWGSRLCPGIHLADSAIFMAIASILATFNISGTINPDGTKTIPSTEPSSNTLVYHPKPFKCTLRPRSELHAELIRNGL</sequence>
<proteinExistence type="inferred from homology"/>
<keyword evidence="7 13" id="KW-0479">Metal-binding</keyword>
<dbReference type="GO" id="GO:0004497">
    <property type="term" value="F:monooxygenase activity"/>
    <property type="evidence" value="ECO:0007669"/>
    <property type="project" value="UniProtKB-KW"/>
</dbReference>
<dbReference type="CDD" id="cd11065">
    <property type="entry name" value="CYP64-like"/>
    <property type="match status" value="1"/>
</dbReference>
<protein>
    <recommendedName>
        <fullName evidence="17">O-methylsterigmatocystin oxidoreductase</fullName>
    </recommendedName>
</protein>
<gene>
    <name evidence="15" type="ORF">RDB_LOCUS51689</name>
</gene>
<dbReference type="SUPFAM" id="SSF48264">
    <property type="entry name" value="Cytochrome P450"/>
    <property type="match status" value="1"/>
</dbReference>
<evidence type="ECO:0000256" key="11">
    <source>
        <dbReference type="ARBA" id="ARBA00023033"/>
    </source>
</evidence>
<evidence type="ECO:0000256" key="9">
    <source>
        <dbReference type="ARBA" id="ARBA00023002"/>
    </source>
</evidence>
<keyword evidence="10 13" id="KW-0408">Iron</keyword>
<comment type="pathway">
    <text evidence="3">Secondary metabolite biosynthesis.</text>
</comment>
<dbReference type="GO" id="GO:0016020">
    <property type="term" value="C:membrane"/>
    <property type="evidence" value="ECO:0007669"/>
    <property type="project" value="UniProtKB-SubCell"/>
</dbReference>
<keyword evidence="11 14" id="KW-0503">Monooxygenase</keyword>
<dbReference type="GO" id="GO:0016705">
    <property type="term" value="F:oxidoreductase activity, acting on paired donors, with incorporation or reduction of molecular oxygen"/>
    <property type="evidence" value="ECO:0007669"/>
    <property type="project" value="InterPro"/>
</dbReference>
<evidence type="ECO:0000313" key="16">
    <source>
        <dbReference type="Proteomes" id="UP000663840"/>
    </source>
</evidence>
<evidence type="ECO:0000256" key="13">
    <source>
        <dbReference type="PIRSR" id="PIRSR602401-1"/>
    </source>
</evidence>
<comment type="subcellular location">
    <subcellularLocation>
        <location evidence="2">Membrane</location>
    </subcellularLocation>
</comment>
<dbReference type="PANTHER" id="PTHR46300:SF2">
    <property type="entry name" value="CYTOCHROME P450 MONOOXYGENASE ALNH-RELATED"/>
    <property type="match status" value="1"/>
</dbReference>
<dbReference type="InterPro" id="IPR001128">
    <property type="entry name" value="Cyt_P450"/>
</dbReference>
<evidence type="ECO:0000313" key="15">
    <source>
        <dbReference type="EMBL" id="CAE6418229.1"/>
    </source>
</evidence>
<comment type="caution">
    <text evidence="15">The sequence shown here is derived from an EMBL/GenBank/DDBJ whole genome shotgun (WGS) entry which is preliminary data.</text>
</comment>
<dbReference type="PANTHER" id="PTHR46300">
    <property type="entry name" value="P450, PUTATIVE (EUROFUNG)-RELATED-RELATED"/>
    <property type="match status" value="1"/>
</dbReference>
<evidence type="ECO:0000256" key="7">
    <source>
        <dbReference type="ARBA" id="ARBA00022723"/>
    </source>
</evidence>
<evidence type="ECO:0000256" key="14">
    <source>
        <dbReference type="RuleBase" id="RU000461"/>
    </source>
</evidence>
<evidence type="ECO:0000256" key="2">
    <source>
        <dbReference type="ARBA" id="ARBA00004370"/>
    </source>
</evidence>
<reference evidence="15" key="1">
    <citation type="submission" date="2021-01" db="EMBL/GenBank/DDBJ databases">
        <authorList>
            <person name="Kaushik A."/>
        </authorList>
    </citation>
    <scope>NUCLEOTIDE SEQUENCE</scope>
    <source>
        <strain evidence="15">AG1-1A</strain>
    </source>
</reference>
<evidence type="ECO:0000256" key="10">
    <source>
        <dbReference type="ARBA" id="ARBA00023004"/>
    </source>
</evidence>
<dbReference type="InterPro" id="IPR002401">
    <property type="entry name" value="Cyt_P450_E_grp-I"/>
</dbReference>